<dbReference type="EMBL" id="CP039865">
    <property type="protein sequence ID" value="QCK87809.1"/>
    <property type="molecule type" value="Genomic_DNA"/>
</dbReference>
<dbReference type="GO" id="GO:0016020">
    <property type="term" value="C:membrane"/>
    <property type="evidence" value="ECO:0007669"/>
    <property type="project" value="UniProtKB-SubCell"/>
</dbReference>
<keyword evidence="8" id="KW-0472">Membrane</keyword>
<dbReference type="PANTHER" id="PTHR31646">
    <property type="entry name" value="ALPHA-1,2-MANNOSYLTRANSFERASE MNN2"/>
    <property type="match status" value="1"/>
</dbReference>
<comment type="subcellular location">
    <subcellularLocation>
        <location evidence="9">Endomembrane system</location>
        <topology evidence="9">Single-pass membrane protein</topology>
    </subcellularLocation>
    <subcellularLocation>
        <location evidence="1">Golgi apparatus membrane</location>
    </subcellularLocation>
    <subcellularLocation>
        <location evidence="2">Membrane</location>
        <topology evidence="2">Single-pass type II membrane protein</topology>
    </subcellularLocation>
</comment>
<dbReference type="SUPFAM" id="SSF53448">
    <property type="entry name" value="Nucleotide-diphospho-sugar transferases"/>
    <property type="match status" value="1"/>
</dbReference>
<evidence type="ECO:0000313" key="11">
    <source>
        <dbReference type="EMBL" id="QCK87809.1"/>
    </source>
</evidence>
<feature type="region of interest" description="Disordered" evidence="10">
    <location>
        <begin position="1"/>
        <end position="37"/>
    </location>
</feature>
<feature type="compositionally biased region" description="Low complexity" evidence="10">
    <location>
        <begin position="12"/>
        <end position="22"/>
    </location>
</feature>
<reference evidence="11 12" key="1">
    <citation type="submission" date="2019-04" db="EMBL/GenBank/DDBJ databases">
        <title>Phreatobacter aquaticus sp. nov.</title>
        <authorList>
            <person name="Choi A."/>
            <person name="Baek K."/>
        </authorList>
    </citation>
    <scope>NUCLEOTIDE SEQUENCE [LARGE SCALE GENOMIC DNA]</scope>
    <source>
        <strain evidence="11 12">NMCR1094</strain>
    </source>
</reference>
<proteinExistence type="predicted"/>
<dbReference type="InterPro" id="IPR029044">
    <property type="entry name" value="Nucleotide-diphossugar_trans"/>
</dbReference>
<keyword evidence="6" id="KW-1133">Transmembrane helix</keyword>
<keyword evidence="3" id="KW-0808">Transferase</keyword>
<dbReference type="PANTHER" id="PTHR31646:SF1">
    <property type="entry name" value="ALPHA-1,2-MANNOSYLTRANSFERASE MNN2"/>
    <property type="match status" value="1"/>
</dbReference>
<accession>A0A4D7QQM4</accession>
<evidence type="ECO:0000256" key="3">
    <source>
        <dbReference type="ARBA" id="ARBA00022679"/>
    </source>
</evidence>
<evidence type="ECO:0000256" key="1">
    <source>
        <dbReference type="ARBA" id="ARBA00004394"/>
    </source>
</evidence>
<evidence type="ECO:0000256" key="8">
    <source>
        <dbReference type="ARBA" id="ARBA00023136"/>
    </source>
</evidence>
<dbReference type="Proteomes" id="UP000298588">
    <property type="component" value="Chromosome"/>
</dbReference>
<keyword evidence="5" id="KW-0735">Signal-anchor</keyword>
<dbReference type="GO" id="GO:0000026">
    <property type="term" value="F:alpha-1,2-mannosyltransferase activity"/>
    <property type="evidence" value="ECO:0007669"/>
    <property type="project" value="TreeGrafter"/>
</dbReference>
<gene>
    <name evidence="11" type="ORF">E8L99_19640</name>
</gene>
<dbReference type="GO" id="GO:0012505">
    <property type="term" value="C:endomembrane system"/>
    <property type="evidence" value="ECO:0007669"/>
    <property type="project" value="UniProtKB-SubCell"/>
</dbReference>
<dbReference type="AlphaFoldDB" id="A0A4D7QQM4"/>
<dbReference type="InterPro" id="IPR022751">
    <property type="entry name" value="Alpha_mannosyltransferase"/>
</dbReference>
<evidence type="ECO:0000256" key="6">
    <source>
        <dbReference type="ARBA" id="ARBA00022989"/>
    </source>
</evidence>
<evidence type="ECO:0000256" key="2">
    <source>
        <dbReference type="ARBA" id="ARBA00004606"/>
    </source>
</evidence>
<sequence length="568" mass="61385">MWPAIEAKRSRSAASLARSLSSGPSTGRTLAARRSHERMVKRQLLRHEARIVRGDRDLRKPDGHRIIRPGRGYQHIMGVPTDGIGQASPESPMTGTGQGILVCAGGARMFTNAYVLIRVLRDTLGCSLPIEVWHMGAAEMSPAMAALLAAHGVTVIDASAMIATEGGLIRDGWQLKAFALARTGLAEVLMLDADQVPVRDPAPLFDWPAYRETGAVFWPDIVDLRADNPVWALVGLPPRQMPSLESGQLLVDRRRHAGTLERVLRLNEQADQFYGIIYGDKDTFLIGWLLEEAPFARVPHAPFVDPRVLFQCDLEGRPLFQHRTSAKWSLGDAQVAVANFQHEADCLRYLQELEQLWSGRIFHGPPRGPAARAREAELAGGLFDLHLAADRTLPLQLLAHGEIGVGRDAVLRNWAVIDAMDSGTSSPGAARFSLVIEGGFGPTLLLNEGEPGHWIGRKLGPPECAAELRAAGASLPAIEGPGLIPAFLAAAGFPACDDVALEALLIVLDGVEPGVAPRLRRLALSLPEGSRLALLADRLDARLPGRRDVDKRIDLLTMGYVAHGDGAA</sequence>
<evidence type="ECO:0000313" key="12">
    <source>
        <dbReference type="Proteomes" id="UP000298588"/>
    </source>
</evidence>
<keyword evidence="12" id="KW-1185">Reference proteome</keyword>
<dbReference type="Pfam" id="PF11051">
    <property type="entry name" value="Mannosyl_trans3"/>
    <property type="match status" value="2"/>
</dbReference>
<dbReference type="KEGG" id="paqt:E8L99_19640"/>
<name>A0A4D7QQM4_9HYPH</name>
<keyword evidence="4" id="KW-0812">Transmembrane</keyword>
<organism evidence="11 12">
    <name type="scientific">Phreatobacter aquaticus</name>
    <dbReference type="NCBI Taxonomy" id="2570229"/>
    <lineage>
        <taxon>Bacteria</taxon>
        <taxon>Pseudomonadati</taxon>
        <taxon>Pseudomonadota</taxon>
        <taxon>Alphaproteobacteria</taxon>
        <taxon>Hyphomicrobiales</taxon>
        <taxon>Phreatobacteraceae</taxon>
        <taxon>Phreatobacter</taxon>
    </lineage>
</organism>
<evidence type="ECO:0000256" key="9">
    <source>
        <dbReference type="ARBA" id="ARBA00037847"/>
    </source>
</evidence>
<evidence type="ECO:0000256" key="4">
    <source>
        <dbReference type="ARBA" id="ARBA00022692"/>
    </source>
</evidence>
<dbReference type="OrthoDB" id="650311at2"/>
<evidence type="ECO:0000256" key="7">
    <source>
        <dbReference type="ARBA" id="ARBA00023034"/>
    </source>
</evidence>
<dbReference type="GO" id="GO:0046354">
    <property type="term" value="P:mannan biosynthetic process"/>
    <property type="evidence" value="ECO:0007669"/>
    <property type="project" value="TreeGrafter"/>
</dbReference>
<keyword evidence="7" id="KW-0333">Golgi apparatus</keyword>
<protein>
    <recommendedName>
        <fullName evidence="13">Nucleotide-diphospho-sugar transferase domain-containing protein</fullName>
    </recommendedName>
</protein>
<evidence type="ECO:0000256" key="5">
    <source>
        <dbReference type="ARBA" id="ARBA00022968"/>
    </source>
</evidence>
<evidence type="ECO:0000256" key="10">
    <source>
        <dbReference type="SAM" id="MobiDB-lite"/>
    </source>
</evidence>
<evidence type="ECO:0008006" key="13">
    <source>
        <dbReference type="Google" id="ProtNLM"/>
    </source>
</evidence>